<proteinExistence type="predicted"/>
<organism evidence="2 3">
    <name type="scientific">Postechiella marina</name>
    <dbReference type="NCBI Taxonomy" id="943941"/>
    <lineage>
        <taxon>Bacteria</taxon>
        <taxon>Pseudomonadati</taxon>
        <taxon>Bacteroidota</taxon>
        <taxon>Flavobacteriia</taxon>
        <taxon>Flavobacteriales</taxon>
        <taxon>Flavobacteriaceae</taxon>
        <taxon>Postechiella</taxon>
    </lineage>
</organism>
<sequence>MPNINNRVLLLTSVFFILCCGFQYFNIQDGIFSVNLFAEISFFIIFIKYKKIKAWSIFLFWLFFTLSGLAIFIYRDIAYSEITTSLKLLGYFMLLIYVFPKQKKNKISKSDFLIYTLIFIINLYVIYEVINMISDFVSAKHMITLFTIYGFVLIFLYMSAFRYRLLHNSRSKYFLLLASFLTVAEILGILGYFLEYTFMFYLEFFFYLFGLCCGVISFIDEDKGDSLHKLIKTGNI</sequence>
<feature type="transmembrane region" description="Helical" evidence="1">
    <location>
        <begin position="31"/>
        <end position="47"/>
    </location>
</feature>
<gene>
    <name evidence="2" type="ORF">GCM10022291_00310</name>
</gene>
<protein>
    <submittedName>
        <fullName evidence="2">Uncharacterized protein</fullName>
    </submittedName>
</protein>
<evidence type="ECO:0000256" key="1">
    <source>
        <dbReference type="SAM" id="Phobius"/>
    </source>
</evidence>
<keyword evidence="1" id="KW-1133">Transmembrane helix</keyword>
<keyword evidence="1" id="KW-0812">Transmembrane</keyword>
<feature type="transmembrane region" description="Helical" evidence="1">
    <location>
        <begin position="173"/>
        <end position="194"/>
    </location>
</feature>
<accession>A0ABP8BYA9</accession>
<reference evidence="3" key="1">
    <citation type="journal article" date="2019" name="Int. J. Syst. Evol. Microbiol.">
        <title>The Global Catalogue of Microorganisms (GCM) 10K type strain sequencing project: providing services to taxonomists for standard genome sequencing and annotation.</title>
        <authorList>
            <consortium name="The Broad Institute Genomics Platform"/>
            <consortium name="The Broad Institute Genome Sequencing Center for Infectious Disease"/>
            <person name="Wu L."/>
            <person name="Ma J."/>
        </authorList>
    </citation>
    <scope>NUCLEOTIDE SEQUENCE [LARGE SCALE GENOMIC DNA]</scope>
    <source>
        <strain evidence="3">JCM 17630</strain>
    </source>
</reference>
<comment type="caution">
    <text evidence="2">The sequence shown here is derived from an EMBL/GenBank/DDBJ whole genome shotgun (WGS) entry which is preliminary data.</text>
</comment>
<keyword evidence="1" id="KW-0472">Membrane</keyword>
<feature type="transmembrane region" description="Helical" evidence="1">
    <location>
        <begin position="80"/>
        <end position="100"/>
    </location>
</feature>
<name>A0ABP8BYA9_9FLAO</name>
<feature type="transmembrane region" description="Helical" evidence="1">
    <location>
        <begin position="200"/>
        <end position="219"/>
    </location>
</feature>
<dbReference type="RefSeq" id="WP_344785733.1">
    <property type="nucleotide sequence ID" value="NZ_BAABCA010000001.1"/>
</dbReference>
<evidence type="ECO:0000313" key="2">
    <source>
        <dbReference type="EMBL" id="GAA4230365.1"/>
    </source>
</evidence>
<dbReference type="EMBL" id="BAABCA010000001">
    <property type="protein sequence ID" value="GAA4230365.1"/>
    <property type="molecule type" value="Genomic_DNA"/>
</dbReference>
<feature type="transmembrane region" description="Helical" evidence="1">
    <location>
        <begin position="7"/>
        <end position="25"/>
    </location>
</feature>
<keyword evidence="3" id="KW-1185">Reference proteome</keyword>
<feature type="transmembrane region" description="Helical" evidence="1">
    <location>
        <begin position="142"/>
        <end position="161"/>
    </location>
</feature>
<feature type="transmembrane region" description="Helical" evidence="1">
    <location>
        <begin position="112"/>
        <end position="130"/>
    </location>
</feature>
<feature type="transmembrane region" description="Helical" evidence="1">
    <location>
        <begin position="54"/>
        <end position="74"/>
    </location>
</feature>
<evidence type="ECO:0000313" key="3">
    <source>
        <dbReference type="Proteomes" id="UP001501496"/>
    </source>
</evidence>
<dbReference type="Proteomes" id="UP001501496">
    <property type="component" value="Unassembled WGS sequence"/>
</dbReference>